<protein>
    <recommendedName>
        <fullName evidence="4">dTTP/UTP pyrophosphatase</fullName>
        <shortName evidence="4">dTTPase/UTPase</shortName>
        <ecNumber evidence="4">3.6.1.9</ecNumber>
    </recommendedName>
    <alternativeName>
        <fullName evidence="4">Nucleoside triphosphate pyrophosphatase</fullName>
    </alternativeName>
    <alternativeName>
        <fullName evidence="4">Nucleotide pyrophosphatase</fullName>
        <shortName evidence="4">Nucleotide PPase</shortName>
    </alternativeName>
</protein>
<comment type="similarity">
    <text evidence="4">Belongs to the Maf family. YhdE subfamily.</text>
</comment>
<evidence type="ECO:0000256" key="2">
    <source>
        <dbReference type="ARBA" id="ARBA00022801"/>
    </source>
</evidence>
<dbReference type="InterPro" id="IPR029001">
    <property type="entry name" value="ITPase-like_fam"/>
</dbReference>
<dbReference type="GO" id="GO:0009117">
    <property type="term" value="P:nucleotide metabolic process"/>
    <property type="evidence" value="ECO:0007669"/>
    <property type="project" value="UniProtKB-KW"/>
</dbReference>
<dbReference type="Gene3D" id="3.90.950.10">
    <property type="match status" value="1"/>
</dbReference>
<comment type="function">
    <text evidence="4">Nucleoside triphosphate pyrophosphatase that hydrolyzes dTTP and UTP. May have a dual role in cell division arrest and in preventing the incorporation of modified nucleotides into cellular nucleic acids.</text>
</comment>
<reference evidence="5 6" key="1">
    <citation type="journal article" date="2020" name="ISME J.">
        <title>Enrichment and physiological characterization of a novel comammox Nitrospira indicates ammonium inhibition of complete nitrification.</title>
        <authorList>
            <person name="Sakoula D."/>
            <person name="Koch H."/>
            <person name="Frank J."/>
            <person name="Jetten M.S.M."/>
            <person name="van Kessel M.A.H.J."/>
            <person name="Lucker S."/>
        </authorList>
    </citation>
    <scope>NUCLEOTIDE SEQUENCE [LARGE SCALE GENOMIC DNA]</scope>
    <source>
        <strain evidence="5">Comreactor17</strain>
    </source>
</reference>
<comment type="cofactor">
    <cofactor evidence="1 4">
        <name>a divalent metal cation</name>
        <dbReference type="ChEBI" id="CHEBI:60240"/>
    </cofactor>
</comment>
<evidence type="ECO:0000256" key="4">
    <source>
        <dbReference type="HAMAP-Rule" id="MF_00528"/>
    </source>
</evidence>
<dbReference type="PANTHER" id="PTHR43213">
    <property type="entry name" value="BIFUNCTIONAL DTTP/UTP PYROPHOSPHATASE/METHYLTRANSFERASE PROTEIN-RELATED"/>
    <property type="match status" value="1"/>
</dbReference>
<keyword evidence="2 4" id="KW-0378">Hydrolase</keyword>
<feature type="site" description="Important for substrate specificity" evidence="4">
    <location>
        <position position="11"/>
    </location>
</feature>
<feature type="site" description="Important for substrate specificity" evidence="4">
    <location>
        <position position="153"/>
    </location>
</feature>
<keyword evidence="3 4" id="KW-0546">Nucleotide metabolism</keyword>
<proteinExistence type="inferred from homology"/>
<dbReference type="PIRSF" id="PIRSF006305">
    <property type="entry name" value="Maf"/>
    <property type="match status" value="1"/>
</dbReference>
<evidence type="ECO:0000313" key="5">
    <source>
        <dbReference type="EMBL" id="QPD02649.1"/>
    </source>
</evidence>
<dbReference type="Pfam" id="PF02545">
    <property type="entry name" value="Maf"/>
    <property type="match status" value="1"/>
</dbReference>
<dbReference type="EC" id="3.6.1.9" evidence="4"/>
<comment type="caution">
    <text evidence="4">Lacks conserved residue(s) required for the propagation of feature annotation.</text>
</comment>
<dbReference type="KEGG" id="nkf:Nkreftii_000423"/>
<dbReference type="AlphaFoldDB" id="A0A7S8FBC2"/>
<name>A0A7S8FBC2_9BACT</name>
<dbReference type="NCBIfam" id="TIGR00172">
    <property type="entry name" value="maf"/>
    <property type="match status" value="1"/>
</dbReference>
<organism evidence="5 6">
    <name type="scientific">Candidatus Nitrospira kreftii</name>
    <dbReference type="NCBI Taxonomy" id="2652173"/>
    <lineage>
        <taxon>Bacteria</taxon>
        <taxon>Pseudomonadati</taxon>
        <taxon>Nitrospirota</taxon>
        <taxon>Nitrospiria</taxon>
        <taxon>Nitrospirales</taxon>
        <taxon>Nitrospiraceae</taxon>
        <taxon>Nitrospira</taxon>
    </lineage>
</organism>
<dbReference type="Proteomes" id="UP000593737">
    <property type="component" value="Chromosome"/>
</dbReference>
<dbReference type="PANTHER" id="PTHR43213:SF5">
    <property type="entry name" value="BIFUNCTIONAL DTTP_UTP PYROPHOSPHATASE_METHYLTRANSFERASE PROTEIN-RELATED"/>
    <property type="match status" value="1"/>
</dbReference>
<comment type="subcellular location">
    <subcellularLocation>
        <location evidence="4">Cytoplasm</location>
    </subcellularLocation>
</comment>
<comment type="catalytic activity">
    <reaction evidence="4">
        <text>dTTP + H2O = dTMP + diphosphate + H(+)</text>
        <dbReference type="Rhea" id="RHEA:28534"/>
        <dbReference type="ChEBI" id="CHEBI:15377"/>
        <dbReference type="ChEBI" id="CHEBI:15378"/>
        <dbReference type="ChEBI" id="CHEBI:33019"/>
        <dbReference type="ChEBI" id="CHEBI:37568"/>
        <dbReference type="ChEBI" id="CHEBI:63528"/>
        <dbReference type="EC" id="3.6.1.9"/>
    </reaction>
</comment>
<accession>A0A7S8FBC2</accession>
<comment type="catalytic activity">
    <reaction evidence="4">
        <text>UTP + H2O = UMP + diphosphate + H(+)</text>
        <dbReference type="Rhea" id="RHEA:29395"/>
        <dbReference type="ChEBI" id="CHEBI:15377"/>
        <dbReference type="ChEBI" id="CHEBI:15378"/>
        <dbReference type="ChEBI" id="CHEBI:33019"/>
        <dbReference type="ChEBI" id="CHEBI:46398"/>
        <dbReference type="ChEBI" id="CHEBI:57865"/>
        <dbReference type="EC" id="3.6.1.9"/>
    </reaction>
</comment>
<dbReference type="GO" id="GO:0047429">
    <property type="term" value="F:nucleoside triphosphate diphosphatase activity"/>
    <property type="evidence" value="ECO:0007669"/>
    <property type="project" value="UniProtKB-EC"/>
</dbReference>
<dbReference type="GO" id="GO:0005737">
    <property type="term" value="C:cytoplasm"/>
    <property type="evidence" value="ECO:0007669"/>
    <property type="project" value="UniProtKB-SubCell"/>
</dbReference>
<dbReference type="EMBL" id="CP047423">
    <property type="protein sequence ID" value="QPD02649.1"/>
    <property type="molecule type" value="Genomic_DNA"/>
</dbReference>
<dbReference type="HAMAP" id="MF_00528">
    <property type="entry name" value="Maf"/>
    <property type="match status" value="1"/>
</dbReference>
<sequence>MQLILASSSPRRQELLALLGLSFHVIPPNVHEYPMPEVTPIEQVKRFALEKARAVAAQQLDGLVVGSDTVIELDGQLMGKPVDLQDARSMLARLAGRSHYVHTAVALCNRERDIELIEVDTAKVEMKPNHENLYDGYLASQESLGKAGAYAIQGRGGDLVDRVDGDYTTVVGLPLALVARLLWTAGYPVPVHVEELYQRRPYANWNCFAA</sequence>
<evidence type="ECO:0000313" key="6">
    <source>
        <dbReference type="Proteomes" id="UP000593737"/>
    </source>
</evidence>
<dbReference type="CDD" id="cd00555">
    <property type="entry name" value="Maf"/>
    <property type="match status" value="1"/>
</dbReference>
<gene>
    <name evidence="5" type="ORF">Nkreftii_000423</name>
</gene>
<feature type="active site" description="Proton acceptor" evidence="4">
    <location>
        <position position="68"/>
    </location>
</feature>
<evidence type="ECO:0000256" key="3">
    <source>
        <dbReference type="ARBA" id="ARBA00023080"/>
    </source>
</evidence>
<dbReference type="InterPro" id="IPR003697">
    <property type="entry name" value="Maf-like"/>
</dbReference>
<evidence type="ECO:0000256" key="1">
    <source>
        <dbReference type="ARBA" id="ARBA00001968"/>
    </source>
</evidence>
<keyword evidence="4" id="KW-0963">Cytoplasm</keyword>
<dbReference type="SUPFAM" id="SSF52972">
    <property type="entry name" value="ITPase-like"/>
    <property type="match status" value="1"/>
</dbReference>
<feature type="site" description="Important for substrate specificity" evidence="4">
    <location>
        <position position="69"/>
    </location>
</feature>